<dbReference type="InterPro" id="IPR036390">
    <property type="entry name" value="WH_DNA-bd_sf"/>
</dbReference>
<dbReference type="PROSITE" id="PS51063">
    <property type="entry name" value="HTH_CRP_2"/>
    <property type="match status" value="1"/>
</dbReference>
<keyword evidence="3" id="KW-0804">Transcription</keyword>
<dbReference type="InterPro" id="IPR050397">
    <property type="entry name" value="Env_Response_Regulators"/>
</dbReference>
<evidence type="ECO:0000259" key="5">
    <source>
        <dbReference type="PROSITE" id="PS51063"/>
    </source>
</evidence>
<protein>
    <submittedName>
        <fullName evidence="6">Transcription regulator, Crp family</fullName>
    </submittedName>
</protein>
<dbReference type="SUPFAM" id="SSF51206">
    <property type="entry name" value="cAMP-binding domain-like"/>
    <property type="match status" value="1"/>
</dbReference>
<dbReference type="PANTHER" id="PTHR24567:SF74">
    <property type="entry name" value="HTH-TYPE TRANSCRIPTIONAL REGULATOR ARCR"/>
    <property type="match status" value="1"/>
</dbReference>
<dbReference type="HOGENOM" id="CLU_075053_3_4_4"/>
<dbReference type="GO" id="GO:0005829">
    <property type="term" value="C:cytosol"/>
    <property type="evidence" value="ECO:0007669"/>
    <property type="project" value="TreeGrafter"/>
</dbReference>
<dbReference type="GO" id="GO:0003700">
    <property type="term" value="F:DNA-binding transcription factor activity"/>
    <property type="evidence" value="ECO:0007669"/>
    <property type="project" value="TreeGrafter"/>
</dbReference>
<sequence>MIYIRGGAADGLYCVLKGAVRLSGTSMRGKEATLDLLEPGQWFGELSMIDGLPRVHDAWAHVASRVVLLRPAHFQSLLQTHPSFARHLLLLQSSRMRALLAGVEAFLVRPGEELFAVRLLDLASHYGTQTNRGVEIDLPLPQDLLSQLVGVSRQRVSQILRLWEQEAIISQHYGHIIVLDLARLKLVAGA</sequence>
<name>B2AIP3_CUPTR</name>
<dbReference type="Gene3D" id="2.60.120.10">
    <property type="entry name" value="Jelly Rolls"/>
    <property type="match status" value="1"/>
</dbReference>
<dbReference type="KEGG" id="cti:RALTA_B0448"/>
<dbReference type="PANTHER" id="PTHR24567">
    <property type="entry name" value="CRP FAMILY TRANSCRIPTIONAL REGULATORY PROTEIN"/>
    <property type="match status" value="1"/>
</dbReference>
<keyword evidence="1" id="KW-0805">Transcription regulation</keyword>
<feature type="domain" description="Cyclic nucleotide-binding" evidence="4">
    <location>
        <begin position="1"/>
        <end position="78"/>
    </location>
</feature>
<dbReference type="Gene3D" id="1.10.10.10">
    <property type="entry name" value="Winged helix-like DNA-binding domain superfamily/Winged helix DNA-binding domain"/>
    <property type="match status" value="1"/>
</dbReference>
<organism evidence="6 7">
    <name type="scientific">Cupriavidus taiwanensis (strain DSM 17343 / BCRC 17206 / CCUG 44338 / CIP 107171 / LMG 19424 / R1)</name>
    <name type="common">Ralstonia taiwanensis (strain LMG 19424)</name>
    <dbReference type="NCBI Taxonomy" id="977880"/>
    <lineage>
        <taxon>Bacteria</taxon>
        <taxon>Pseudomonadati</taxon>
        <taxon>Pseudomonadota</taxon>
        <taxon>Betaproteobacteria</taxon>
        <taxon>Burkholderiales</taxon>
        <taxon>Burkholderiaceae</taxon>
        <taxon>Cupriavidus</taxon>
    </lineage>
</organism>
<dbReference type="PROSITE" id="PS50042">
    <property type="entry name" value="CNMP_BINDING_3"/>
    <property type="match status" value="1"/>
</dbReference>
<keyword evidence="2" id="KW-0238">DNA-binding</keyword>
<evidence type="ECO:0000259" key="4">
    <source>
        <dbReference type="PROSITE" id="PS50042"/>
    </source>
</evidence>
<accession>B2AIP3</accession>
<dbReference type="InterPro" id="IPR018490">
    <property type="entry name" value="cNMP-bd_dom_sf"/>
</dbReference>
<dbReference type="SUPFAM" id="SSF46785">
    <property type="entry name" value="Winged helix' DNA-binding domain"/>
    <property type="match status" value="1"/>
</dbReference>
<dbReference type="InterPro" id="IPR014710">
    <property type="entry name" value="RmlC-like_jellyroll"/>
</dbReference>
<dbReference type="SMART" id="SM00419">
    <property type="entry name" value="HTH_CRP"/>
    <property type="match status" value="1"/>
</dbReference>
<dbReference type="Pfam" id="PF13545">
    <property type="entry name" value="HTH_Crp_2"/>
    <property type="match status" value="1"/>
</dbReference>
<dbReference type="AlphaFoldDB" id="B2AIP3"/>
<dbReference type="Proteomes" id="UP000001692">
    <property type="component" value="Chromosome 2"/>
</dbReference>
<evidence type="ECO:0000313" key="7">
    <source>
        <dbReference type="Proteomes" id="UP000001692"/>
    </source>
</evidence>
<proteinExistence type="predicted"/>
<dbReference type="GO" id="GO:0003677">
    <property type="term" value="F:DNA binding"/>
    <property type="evidence" value="ECO:0007669"/>
    <property type="project" value="UniProtKB-KW"/>
</dbReference>
<dbReference type="EMBL" id="CU633750">
    <property type="protein sequence ID" value="CAP63642.1"/>
    <property type="molecule type" value="Genomic_DNA"/>
</dbReference>
<dbReference type="CDD" id="cd00038">
    <property type="entry name" value="CAP_ED"/>
    <property type="match status" value="1"/>
</dbReference>
<evidence type="ECO:0000256" key="1">
    <source>
        <dbReference type="ARBA" id="ARBA00023015"/>
    </source>
</evidence>
<dbReference type="eggNOG" id="COG0664">
    <property type="taxonomic scope" value="Bacteria"/>
</dbReference>
<evidence type="ECO:0000313" key="6">
    <source>
        <dbReference type="EMBL" id="CAP63642.1"/>
    </source>
</evidence>
<evidence type="ECO:0000256" key="2">
    <source>
        <dbReference type="ARBA" id="ARBA00023125"/>
    </source>
</evidence>
<feature type="domain" description="HTH crp-type" evidence="5">
    <location>
        <begin position="109"/>
        <end position="182"/>
    </location>
</feature>
<gene>
    <name evidence="6" type="ordered locus">RALTA_B0448</name>
</gene>
<reference evidence="6 7" key="1">
    <citation type="journal article" date="2008" name="Genome Res.">
        <title>Genome sequence of the beta-rhizobium Cupriavidus taiwanensis and comparative genomics of rhizobia.</title>
        <authorList>
            <person name="Amadou C."/>
            <person name="Pascal G."/>
            <person name="Mangenot S."/>
            <person name="Glew M."/>
            <person name="Bontemps C."/>
            <person name="Capela D."/>
            <person name="Carrere S."/>
            <person name="Cruveiller S."/>
            <person name="Dossat C."/>
            <person name="Lajus A."/>
            <person name="Marchetti M."/>
            <person name="Poinsot V."/>
            <person name="Rouy Z."/>
            <person name="Servin B."/>
            <person name="Saad M."/>
            <person name="Schenowitz C."/>
            <person name="Barbe V."/>
            <person name="Batut J."/>
            <person name="Medigue C."/>
            <person name="Masson-Boivin C."/>
        </authorList>
    </citation>
    <scope>NUCLEOTIDE SEQUENCE [LARGE SCALE GENOMIC DNA]</scope>
    <source>
        <strain evidence="7">DSM 17343 / BCRC 17206 / CCUG 44338 / CIP 107171 / LMG 19424 / R1</strain>
    </source>
</reference>
<dbReference type="InterPro" id="IPR036388">
    <property type="entry name" value="WH-like_DNA-bd_sf"/>
</dbReference>
<dbReference type="InterPro" id="IPR000595">
    <property type="entry name" value="cNMP-bd_dom"/>
</dbReference>
<evidence type="ECO:0000256" key="3">
    <source>
        <dbReference type="ARBA" id="ARBA00023163"/>
    </source>
</evidence>
<keyword evidence="7" id="KW-1185">Reference proteome</keyword>
<dbReference type="InterPro" id="IPR012318">
    <property type="entry name" value="HTH_CRP"/>
</dbReference>
<dbReference type="Pfam" id="PF00027">
    <property type="entry name" value="cNMP_binding"/>
    <property type="match status" value="1"/>
</dbReference>